<comment type="similarity">
    <text evidence="1">Belongs to the class IV-like SAM-binding methyltransferase superfamily. RNA methyltransferase TrmH family.</text>
</comment>
<comment type="caution">
    <text evidence="6">The sequence shown here is derived from an EMBL/GenBank/DDBJ whole genome shotgun (WGS) entry which is preliminary data.</text>
</comment>
<dbReference type="PANTHER" id="PTHR43191:SF2">
    <property type="entry name" value="RRNA METHYLTRANSFERASE 3, MITOCHONDRIAL"/>
    <property type="match status" value="1"/>
</dbReference>
<evidence type="ECO:0000256" key="2">
    <source>
        <dbReference type="ARBA" id="ARBA00022603"/>
    </source>
</evidence>
<feature type="domain" description="tRNA/rRNA methyltransferase SpoU type" evidence="4">
    <location>
        <begin position="121"/>
        <end position="260"/>
    </location>
</feature>
<evidence type="ECO:0000256" key="3">
    <source>
        <dbReference type="ARBA" id="ARBA00022679"/>
    </source>
</evidence>
<reference evidence="6 7" key="1">
    <citation type="submission" date="2022-03" db="EMBL/GenBank/DDBJ databases">
        <title>Novel taxa within the pig intestine.</title>
        <authorList>
            <person name="Wylensek D."/>
            <person name="Bishof K."/>
            <person name="Afrizal A."/>
            <person name="Clavel T."/>
        </authorList>
    </citation>
    <scope>NUCLEOTIDE SEQUENCE [LARGE SCALE GENOMIC DNA]</scope>
    <source>
        <strain evidence="6 7">CLA-KB-P66</strain>
    </source>
</reference>
<organism evidence="6 7">
    <name type="scientific">Intestinicryptomonas porci</name>
    <dbReference type="NCBI Taxonomy" id="2926320"/>
    <lineage>
        <taxon>Bacteria</taxon>
        <taxon>Pseudomonadati</taxon>
        <taxon>Verrucomicrobiota</taxon>
        <taxon>Opitutia</taxon>
        <taxon>Opitutales</taxon>
        <taxon>Intestinicryptomonaceae</taxon>
        <taxon>Intestinicryptomonas</taxon>
    </lineage>
</organism>
<evidence type="ECO:0000259" key="5">
    <source>
        <dbReference type="Pfam" id="PF22435"/>
    </source>
</evidence>
<feature type="domain" description="MRM3-like substrate binding" evidence="5">
    <location>
        <begin position="11"/>
        <end position="100"/>
    </location>
</feature>
<evidence type="ECO:0000313" key="7">
    <source>
        <dbReference type="Proteomes" id="UP001275932"/>
    </source>
</evidence>
<dbReference type="InterPro" id="IPR029064">
    <property type="entry name" value="Ribosomal_eL30-like_sf"/>
</dbReference>
<dbReference type="InterPro" id="IPR053888">
    <property type="entry name" value="MRM3-like_sub_bind"/>
</dbReference>
<keyword evidence="2 6" id="KW-0489">Methyltransferase</keyword>
<protein>
    <submittedName>
        <fullName evidence="6">RNA methyltransferase</fullName>
    </submittedName>
</protein>
<accession>A0ABU4WH17</accession>
<dbReference type="Proteomes" id="UP001275932">
    <property type="component" value="Unassembled WGS sequence"/>
</dbReference>
<dbReference type="GO" id="GO:0032259">
    <property type="term" value="P:methylation"/>
    <property type="evidence" value="ECO:0007669"/>
    <property type="project" value="UniProtKB-KW"/>
</dbReference>
<name>A0ABU4WH17_9BACT</name>
<keyword evidence="7" id="KW-1185">Reference proteome</keyword>
<dbReference type="InterPro" id="IPR001537">
    <property type="entry name" value="SpoU_MeTrfase"/>
</dbReference>
<evidence type="ECO:0000313" key="6">
    <source>
        <dbReference type="EMBL" id="MDX8415524.1"/>
    </source>
</evidence>
<dbReference type="RefSeq" id="WP_370396971.1">
    <property type="nucleotide sequence ID" value="NZ_JALBUT010000005.1"/>
</dbReference>
<dbReference type="GO" id="GO:0008168">
    <property type="term" value="F:methyltransferase activity"/>
    <property type="evidence" value="ECO:0007669"/>
    <property type="project" value="UniProtKB-KW"/>
</dbReference>
<dbReference type="Pfam" id="PF22435">
    <property type="entry name" value="MRM3-like_sub_bind"/>
    <property type="match status" value="1"/>
</dbReference>
<dbReference type="EMBL" id="JALBUT010000005">
    <property type="protein sequence ID" value="MDX8415524.1"/>
    <property type="molecule type" value="Genomic_DNA"/>
</dbReference>
<dbReference type="InterPro" id="IPR029028">
    <property type="entry name" value="Alpha/beta_knot_MTases"/>
</dbReference>
<dbReference type="Gene3D" id="3.30.1330.30">
    <property type="match status" value="1"/>
</dbReference>
<dbReference type="Pfam" id="PF00588">
    <property type="entry name" value="SpoU_methylase"/>
    <property type="match status" value="1"/>
</dbReference>
<gene>
    <name evidence="6" type="ORF">MOX91_04935</name>
</gene>
<dbReference type="Gene3D" id="3.40.1280.10">
    <property type="match status" value="1"/>
</dbReference>
<dbReference type="SUPFAM" id="SSF75217">
    <property type="entry name" value="alpha/beta knot"/>
    <property type="match status" value="1"/>
</dbReference>
<evidence type="ECO:0000259" key="4">
    <source>
        <dbReference type="Pfam" id="PF00588"/>
    </source>
</evidence>
<dbReference type="PANTHER" id="PTHR43191">
    <property type="entry name" value="RRNA METHYLTRANSFERASE 3"/>
    <property type="match status" value="1"/>
</dbReference>
<dbReference type="InterPro" id="IPR029026">
    <property type="entry name" value="tRNA_m1G_MTases_N"/>
</dbReference>
<dbReference type="CDD" id="cd18104">
    <property type="entry name" value="SpoU-like_RNA-MTase"/>
    <property type="match status" value="1"/>
</dbReference>
<proteinExistence type="inferred from homology"/>
<evidence type="ECO:0000256" key="1">
    <source>
        <dbReference type="ARBA" id="ARBA00007228"/>
    </source>
</evidence>
<sequence length="270" mass="29784">MEEEFIQSKQNPRIKALSRLQERSGRRKLGLFAVEGLRELQRCILAGVEVKEIYFCPDMFKSLEHSGFITSVRGKIPLCRVSEQAFEKISNREGCDGIFGVCEQWKTSLKEIVLPQDKPALILVADRIEKPGNLGAMLRSADASGATAVLLSNPITDIFNPSVIRASQGAVFSLKIAEASEGEIFDFLKANGIKTYAAALGATKIVWDCDFKESSAIVMGSEKDGLPQDIIDRCDEIVKLPMLGQADSLNVNIAATLILFEAVRQRYKKI</sequence>
<dbReference type="SUPFAM" id="SSF55315">
    <property type="entry name" value="L30e-like"/>
    <property type="match status" value="1"/>
</dbReference>
<keyword evidence="3" id="KW-0808">Transferase</keyword>
<dbReference type="InterPro" id="IPR051259">
    <property type="entry name" value="rRNA_Methyltransferase"/>
</dbReference>